<dbReference type="Proteomes" id="UP000326302">
    <property type="component" value="Unassembled WGS sequence"/>
</dbReference>
<comment type="caution">
    <text evidence="9">The sequence shown here is derived from an EMBL/GenBank/DDBJ whole genome shotgun (WGS) entry which is preliminary data.</text>
</comment>
<keyword evidence="3 9" id="KW-0418">Kinase</keyword>
<sequence>MSDEPRATAPSETPVALTIAGSDSGGGAGIQADTKTIEATGAFATSVLTAVTAQNTQGIEGSHLVPNDDIAAQYDAVMDDFDVRAAKTGMLATADTVEQVARFVREAPFPVVVDPVMVATAGDRLLSEDAEESYESLVAAATLVTPNTDEAAVLTGLDPDGPDEQIEVGERLLNMGAGAALVKGGHGTNEIVHDVLVTPEGSEIFSHPRVDTDATHGSGCTLSAAIAARLAQGEGLVSAVEASVTFMERAIRYHHDVGHGPGTVNHLVALGNESAREPTREHVTDLEHRLEDVDTTGVAAATPYAENSRDIVEAGGESFGTSDIAATLLAVREPLPTARFVVRVPTETATHLGEAAVPTTDHPEQGDFDRPVVAVLDGEDALFVGVERDGLAKTIRAATDA</sequence>
<evidence type="ECO:0000313" key="8">
    <source>
        <dbReference type="EMBL" id="KAB7516640.1"/>
    </source>
</evidence>
<dbReference type="EC" id="2.7.1.49" evidence="9"/>
<dbReference type="EMBL" id="QJOW01000002">
    <property type="protein sequence ID" value="KAB7516640.1"/>
    <property type="molecule type" value="Genomic_DNA"/>
</dbReference>
<gene>
    <name evidence="9" type="primary">thiD</name>
    <name evidence="7" type="ORF">DM867_03125</name>
    <name evidence="8" type="ORF">DMP03_04520</name>
    <name evidence="9" type="ORF">DP108_02995</name>
</gene>
<name>A0A5N5UMS4_9EURY</name>
<dbReference type="GO" id="GO:0005524">
    <property type="term" value="F:ATP binding"/>
    <property type="evidence" value="ECO:0007669"/>
    <property type="project" value="UniProtKB-KW"/>
</dbReference>
<dbReference type="RefSeq" id="WP_152119528.1">
    <property type="nucleotide sequence ID" value="NZ_QJOW01000002.1"/>
</dbReference>
<accession>A0A5N5UDL7</accession>
<evidence type="ECO:0000313" key="12">
    <source>
        <dbReference type="Proteomes" id="UP000326865"/>
    </source>
</evidence>
<dbReference type="NCBIfam" id="TIGR00097">
    <property type="entry name" value="HMP-P_kinase"/>
    <property type="match status" value="1"/>
</dbReference>
<feature type="region of interest" description="Disordered" evidence="5">
    <location>
        <begin position="1"/>
        <end position="28"/>
    </location>
</feature>
<evidence type="ECO:0000256" key="4">
    <source>
        <dbReference type="ARBA" id="ARBA00022840"/>
    </source>
</evidence>
<dbReference type="GO" id="GO:0005829">
    <property type="term" value="C:cytosol"/>
    <property type="evidence" value="ECO:0007669"/>
    <property type="project" value="TreeGrafter"/>
</dbReference>
<evidence type="ECO:0000313" key="9">
    <source>
        <dbReference type="EMBL" id="KAB7520229.1"/>
    </source>
</evidence>
<evidence type="ECO:0000313" key="7">
    <source>
        <dbReference type="EMBL" id="KAB7516146.1"/>
    </source>
</evidence>
<evidence type="ECO:0000259" key="6">
    <source>
        <dbReference type="Pfam" id="PF08543"/>
    </source>
</evidence>
<keyword evidence="12" id="KW-1185">Reference proteome</keyword>
<dbReference type="CDD" id="cd01169">
    <property type="entry name" value="HMPP_kinase"/>
    <property type="match status" value="1"/>
</dbReference>
<keyword evidence="1 9" id="KW-0808">Transferase</keyword>
<evidence type="ECO:0000256" key="5">
    <source>
        <dbReference type="SAM" id="MobiDB-lite"/>
    </source>
</evidence>
<evidence type="ECO:0000256" key="1">
    <source>
        <dbReference type="ARBA" id="ARBA00022679"/>
    </source>
</evidence>
<reference evidence="10 11" key="1">
    <citation type="submission" date="2019-10" db="EMBL/GenBank/DDBJ databases">
        <title>Unraveling microbial dark matter from salterns through culturing: the case of the genus Halosegnis.</title>
        <authorList>
            <person name="Duran-Viseras A."/>
            <person name="Andrei A.-S."/>
            <person name="Vera-Gargallo B."/>
            <person name="Ghai R."/>
            <person name="Sanchez-Porro C."/>
            <person name="Ventosa A."/>
        </authorList>
    </citation>
    <scope>NUCLEOTIDE SEQUENCE [LARGE SCALE GENOMIC DNA]</scope>
    <source>
        <strain evidence="8 11">F17-44</strain>
        <strain evidence="7 12">F18-79</strain>
        <strain evidence="9 10">F19-13</strain>
    </source>
</reference>
<feature type="domain" description="Pyridoxamine kinase/Phosphomethylpyrimidine kinase" evidence="6">
    <location>
        <begin position="23"/>
        <end position="265"/>
    </location>
</feature>
<evidence type="ECO:0000256" key="2">
    <source>
        <dbReference type="ARBA" id="ARBA00022741"/>
    </source>
</evidence>
<dbReference type="SUPFAM" id="SSF53613">
    <property type="entry name" value="Ribokinase-like"/>
    <property type="match status" value="1"/>
</dbReference>
<dbReference type="GO" id="GO:0009228">
    <property type="term" value="P:thiamine biosynthetic process"/>
    <property type="evidence" value="ECO:0007669"/>
    <property type="project" value="InterPro"/>
</dbReference>
<dbReference type="InterPro" id="IPR013749">
    <property type="entry name" value="PM/HMP-P_kinase-1"/>
</dbReference>
<dbReference type="GO" id="GO:0008902">
    <property type="term" value="F:hydroxymethylpyrimidine kinase activity"/>
    <property type="evidence" value="ECO:0007669"/>
    <property type="project" value="UniProtKB-EC"/>
</dbReference>
<dbReference type="PANTHER" id="PTHR20858">
    <property type="entry name" value="PHOSPHOMETHYLPYRIMIDINE KINASE"/>
    <property type="match status" value="1"/>
</dbReference>
<accession>A0A5N5UBW9</accession>
<evidence type="ECO:0000256" key="3">
    <source>
        <dbReference type="ARBA" id="ARBA00022777"/>
    </source>
</evidence>
<keyword evidence="4" id="KW-0067">ATP-binding</keyword>
<evidence type="ECO:0000313" key="10">
    <source>
        <dbReference type="Proteomes" id="UP000326207"/>
    </source>
</evidence>
<dbReference type="Pfam" id="PF08543">
    <property type="entry name" value="Phos_pyr_kin"/>
    <property type="match status" value="1"/>
</dbReference>
<dbReference type="OrthoDB" id="43786at2157"/>
<organism evidence="9 10">
    <name type="scientific">Halosegnis rubeus</name>
    <dbReference type="NCBI Taxonomy" id="2212850"/>
    <lineage>
        <taxon>Archaea</taxon>
        <taxon>Methanobacteriati</taxon>
        <taxon>Methanobacteriota</taxon>
        <taxon>Stenosarchaea group</taxon>
        <taxon>Halobacteria</taxon>
        <taxon>Halobacteriales</taxon>
        <taxon>Natronomonadaceae</taxon>
        <taxon>Halosegnis</taxon>
    </lineage>
</organism>
<dbReference type="EMBL" id="QMDY01000001">
    <property type="protein sequence ID" value="KAB7520229.1"/>
    <property type="molecule type" value="Genomic_DNA"/>
</dbReference>
<dbReference type="Proteomes" id="UP000326207">
    <property type="component" value="Unassembled WGS sequence"/>
</dbReference>
<dbReference type="InterPro" id="IPR029056">
    <property type="entry name" value="Ribokinase-like"/>
</dbReference>
<dbReference type="Proteomes" id="UP000326865">
    <property type="component" value="Unassembled WGS sequence"/>
</dbReference>
<dbReference type="Gene3D" id="3.40.1190.20">
    <property type="match status" value="1"/>
</dbReference>
<dbReference type="EC" id="2.7.4.7" evidence="9"/>
<dbReference type="GO" id="GO:0008972">
    <property type="term" value="F:phosphomethylpyrimidine kinase activity"/>
    <property type="evidence" value="ECO:0007669"/>
    <property type="project" value="UniProtKB-EC"/>
</dbReference>
<dbReference type="AlphaFoldDB" id="A0A5N5UMS4"/>
<protein>
    <submittedName>
        <fullName evidence="9">Bifunctional hydroxymethylpyrimidine kinase/phosphomethylpyrimidine kinase</fullName>
        <ecNumber evidence="9">2.7.1.49</ecNumber>
        <ecNumber evidence="9">2.7.4.7</ecNumber>
    </submittedName>
</protein>
<dbReference type="FunFam" id="3.40.1190.20:FF:000003">
    <property type="entry name" value="Phosphomethylpyrimidine kinase ThiD"/>
    <property type="match status" value="1"/>
</dbReference>
<accession>A0A5N5UMS4</accession>
<dbReference type="EMBL" id="QKKZ01000001">
    <property type="protein sequence ID" value="KAB7516146.1"/>
    <property type="molecule type" value="Genomic_DNA"/>
</dbReference>
<dbReference type="PANTHER" id="PTHR20858:SF17">
    <property type="entry name" value="HYDROXYMETHYLPYRIMIDINE_PHOSPHOMETHYLPYRIMIDINE KINASE THI20-RELATED"/>
    <property type="match status" value="1"/>
</dbReference>
<proteinExistence type="predicted"/>
<keyword evidence="2" id="KW-0547">Nucleotide-binding</keyword>
<evidence type="ECO:0000313" key="11">
    <source>
        <dbReference type="Proteomes" id="UP000326302"/>
    </source>
</evidence>
<dbReference type="InterPro" id="IPR004399">
    <property type="entry name" value="HMP/HMP-P_kinase_dom"/>
</dbReference>